<dbReference type="RefSeq" id="WP_261743704.1">
    <property type="nucleotide sequence ID" value="NZ_CP104557.1"/>
</dbReference>
<evidence type="ECO:0000313" key="1">
    <source>
        <dbReference type="EMBL" id="UXH38378.1"/>
    </source>
</evidence>
<organism evidence="1 2">
    <name type="scientific">Pseudomonas promysalinigenes</name>
    <dbReference type="NCBI Taxonomy" id="485898"/>
    <lineage>
        <taxon>Bacteria</taxon>
        <taxon>Pseudomonadati</taxon>
        <taxon>Pseudomonadota</taxon>
        <taxon>Gammaproteobacteria</taxon>
        <taxon>Pseudomonadales</taxon>
        <taxon>Pseudomonadaceae</taxon>
        <taxon>Pseudomonas</taxon>
    </lineage>
</organism>
<dbReference type="Proteomes" id="UP001064504">
    <property type="component" value="Chromosome"/>
</dbReference>
<evidence type="ECO:0000313" key="2">
    <source>
        <dbReference type="Proteomes" id="UP001064504"/>
    </source>
</evidence>
<dbReference type="EMBL" id="CP104557">
    <property type="protein sequence ID" value="UXH38378.1"/>
    <property type="molecule type" value="Genomic_DNA"/>
</dbReference>
<keyword evidence="2" id="KW-1185">Reference proteome</keyword>
<reference evidence="1" key="1">
    <citation type="submission" date="2022-09" db="EMBL/GenBank/DDBJ databases">
        <title>Complete genome sequence of Pseudomonas promysalinigenes strain RL-WG26, a newly isolated PGPR with the potential for plant salinity stress alleviation.</title>
        <authorList>
            <person name="Ren L."/>
            <person name="Wang G."/>
            <person name="Hu H."/>
        </authorList>
    </citation>
    <scope>NUCLEOTIDE SEQUENCE</scope>
    <source>
        <strain evidence="1">RL-WG26</strain>
    </source>
</reference>
<gene>
    <name evidence="1" type="ORF">N5C08_15485</name>
</gene>
<accession>A0ABY6AL56</accession>
<protein>
    <submittedName>
        <fullName evidence="1">Uncharacterized protein</fullName>
    </submittedName>
</protein>
<proteinExistence type="predicted"/>
<name>A0ABY6AL56_9PSED</name>
<sequence length="176" mass="19961">MSHPVLFYPDCDPVKVAGGPDYVVYSCLQWRYPNLCILPEPAKQTFCVMYSDFLDDRFITLLERAHLRGALAAVKVISIFDDDLHIFLDGEISHNDFLSVKALWERDTSLYSGWHHKLAFETEVEVYSGRSKHPFGPVVKEVLGSTALGLSSLETSGQAEEIWACFIHDWCVHIPN</sequence>